<comment type="caution">
    <text evidence="1">The sequence shown here is derived from an EMBL/GenBank/DDBJ whole genome shotgun (WGS) entry which is preliminary data.</text>
</comment>
<dbReference type="EMBL" id="BGZK01007624">
    <property type="protein sequence ID" value="GBP04842.1"/>
    <property type="molecule type" value="Genomic_DNA"/>
</dbReference>
<keyword evidence="2" id="KW-1185">Reference proteome</keyword>
<gene>
    <name evidence="1" type="ORF">EVAR_73936_1</name>
</gene>
<dbReference type="AlphaFoldDB" id="A0A4C1SRT4"/>
<protein>
    <submittedName>
        <fullName evidence="1">Uncharacterized protein</fullName>
    </submittedName>
</protein>
<evidence type="ECO:0000313" key="1">
    <source>
        <dbReference type="EMBL" id="GBP04842.1"/>
    </source>
</evidence>
<dbReference type="OrthoDB" id="10045385at2759"/>
<name>A0A4C1SRT4_EUMVA</name>
<dbReference type="Proteomes" id="UP000299102">
    <property type="component" value="Unassembled WGS sequence"/>
</dbReference>
<reference evidence="1 2" key="1">
    <citation type="journal article" date="2019" name="Commun. Biol.">
        <title>The bagworm genome reveals a unique fibroin gene that provides high tensile strength.</title>
        <authorList>
            <person name="Kono N."/>
            <person name="Nakamura H."/>
            <person name="Ohtoshi R."/>
            <person name="Tomita M."/>
            <person name="Numata K."/>
            <person name="Arakawa K."/>
        </authorList>
    </citation>
    <scope>NUCLEOTIDE SEQUENCE [LARGE SCALE GENOMIC DNA]</scope>
</reference>
<evidence type="ECO:0000313" key="2">
    <source>
        <dbReference type="Proteomes" id="UP000299102"/>
    </source>
</evidence>
<accession>A0A4C1SRT4</accession>
<proteinExistence type="predicted"/>
<organism evidence="1 2">
    <name type="scientific">Eumeta variegata</name>
    <name type="common">Bagworm moth</name>
    <name type="synonym">Eumeta japonica</name>
    <dbReference type="NCBI Taxonomy" id="151549"/>
    <lineage>
        <taxon>Eukaryota</taxon>
        <taxon>Metazoa</taxon>
        <taxon>Ecdysozoa</taxon>
        <taxon>Arthropoda</taxon>
        <taxon>Hexapoda</taxon>
        <taxon>Insecta</taxon>
        <taxon>Pterygota</taxon>
        <taxon>Neoptera</taxon>
        <taxon>Endopterygota</taxon>
        <taxon>Lepidoptera</taxon>
        <taxon>Glossata</taxon>
        <taxon>Ditrysia</taxon>
        <taxon>Tineoidea</taxon>
        <taxon>Psychidae</taxon>
        <taxon>Oiketicinae</taxon>
        <taxon>Eumeta</taxon>
    </lineage>
</organism>
<sequence>MEILHFLFAEWACDRVTEDFATKIFSNKQSCRIWDTENLHAYIEKPTHPKRVTVWTALRATQPKLHSMFFSRRADNANCRLATLRLRFDTIGLLFVGAVKHNFYADDIFVKPLGKYSCTIDNVIKNWTEAII</sequence>